<dbReference type="Proteomes" id="UP000186817">
    <property type="component" value="Unassembled WGS sequence"/>
</dbReference>
<organism evidence="2 3">
    <name type="scientific">Symbiodinium microadriaticum</name>
    <name type="common">Dinoflagellate</name>
    <name type="synonym">Zooxanthella microadriatica</name>
    <dbReference type="NCBI Taxonomy" id="2951"/>
    <lineage>
        <taxon>Eukaryota</taxon>
        <taxon>Sar</taxon>
        <taxon>Alveolata</taxon>
        <taxon>Dinophyceae</taxon>
        <taxon>Suessiales</taxon>
        <taxon>Symbiodiniaceae</taxon>
        <taxon>Symbiodinium</taxon>
    </lineage>
</organism>
<evidence type="ECO:0000313" key="3">
    <source>
        <dbReference type="Proteomes" id="UP000186817"/>
    </source>
</evidence>
<dbReference type="EMBL" id="LSRX01000044">
    <property type="protein sequence ID" value="OLQ12405.1"/>
    <property type="molecule type" value="Genomic_DNA"/>
</dbReference>
<gene>
    <name evidence="2" type="ORF">AK812_SmicGene3719</name>
</gene>
<comment type="caution">
    <text evidence="2">The sequence shown here is derived from an EMBL/GenBank/DDBJ whole genome shotgun (WGS) entry which is preliminary data.</text>
</comment>
<proteinExistence type="predicted"/>
<evidence type="ECO:0000313" key="2">
    <source>
        <dbReference type="EMBL" id="OLQ12405.1"/>
    </source>
</evidence>
<name>A0A1Q9EYE6_SYMMI</name>
<reference evidence="2 3" key="1">
    <citation type="submission" date="2016-02" db="EMBL/GenBank/DDBJ databases">
        <title>Genome analysis of coral dinoflagellate symbionts highlights evolutionary adaptations to a symbiotic lifestyle.</title>
        <authorList>
            <person name="Aranda M."/>
            <person name="Li Y."/>
            <person name="Liew Y.J."/>
            <person name="Baumgarten S."/>
            <person name="Simakov O."/>
            <person name="Wilson M."/>
            <person name="Piel J."/>
            <person name="Ashoor H."/>
            <person name="Bougouffa S."/>
            <person name="Bajic V.B."/>
            <person name="Ryu T."/>
            <person name="Ravasi T."/>
            <person name="Bayer T."/>
            <person name="Micklem G."/>
            <person name="Kim H."/>
            <person name="Bhak J."/>
            <person name="Lajeunesse T.C."/>
            <person name="Voolstra C.R."/>
        </authorList>
    </citation>
    <scope>NUCLEOTIDE SEQUENCE [LARGE SCALE GENOMIC DNA]</scope>
    <source>
        <strain evidence="2 3">CCMP2467</strain>
    </source>
</reference>
<keyword evidence="3" id="KW-1185">Reference proteome</keyword>
<sequence>MTAGQSVREAMIEGSQKIHRREIKTREEEEEEEEEPCRVLGCKISIADILELSTIVARWRGSLGTMGSDLAANFIHRTTGRASALLAQQARIVAVVVALVSRLRHRAQPTPPRPSIWAEGLALDAPSIRDAFGSDAAQRISTLLQAIAQGMLGSRCPEGRGR</sequence>
<feature type="region of interest" description="Disordered" evidence="1">
    <location>
        <begin position="1"/>
        <end position="35"/>
    </location>
</feature>
<accession>A0A1Q9EYE6</accession>
<dbReference type="AlphaFoldDB" id="A0A1Q9EYE6"/>
<protein>
    <submittedName>
        <fullName evidence="2">Uncharacterized protein</fullName>
    </submittedName>
</protein>
<evidence type="ECO:0000256" key="1">
    <source>
        <dbReference type="SAM" id="MobiDB-lite"/>
    </source>
</evidence>